<evidence type="ECO:0000313" key="2">
    <source>
        <dbReference type="EMBL" id="SCY56060.1"/>
    </source>
</evidence>
<keyword evidence="1" id="KW-1133">Transmembrane helix</keyword>
<evidence type="ECO:0008006" key="4">
    <source>
        <dbReference type="Google" id="ProtNLM"/>
    </source>
</evidence>
<dbReference type="OrthoDB" id="2084267at2"/>
<keyword evidence="1" id="KW-0812">Transmembrane</keyword>
<name>A0A1G5GY37_9FIRM</name>
<keyword evidence="1" id="KW-0472">Membrane</keyword>
<evidence type="ECO:0000313" key="3">
    <source>
        <dbReference type="Proteomes" id="UP000198636"/>
    </source>
</evidence>
<keyword evidence="3" id="KW-1185">Reference proteome</keyword>
<feature type="transmembrane region" description="Helical" evidence="1">
    <location>
        <begin position="46"/>
        <end position="65"/>
    </location>
</feature>
<feature type="transmembrane region" description="Helical" evidence="1">
    <location>
        <begin position="12"/>
        <end position="34"/>
    </location>
</feature>
<dbReference type="EMBL" id="FMUS01000010">
    <property type="protein sequence ID" value="SCY56060.1"/>
    <property type="molecule type" value="Genomic_DNA"/>
</dbReference>
<reference evidence="2 3" key="1">
    <citation type="submission" date="2016-10" db="EMBL/GenBank/DDBJ databases">
        <authorList>
            <person name="de Groot N.N."/>
        </authorList>
    </citation>
    <scope>NUCLEOTIDE SEQUENCE [LARGE SCALE GENOMIC DNA]</scope>
    <source>
        <strain evidence="2 3">DSM 18978</strain>
    </source>
</reference>
<sequence>MNKDNENLVKSYRLLTVWLLSLFILAGIFSVLLIRLDLNLSSKVTTLFWLCFVSFYFISLLLMIYKTERVYYINYITHKEAQQATKEERRAFAYKHLIVFCIATFIFVIYSIVSLIFQYPAAVDFAVFIVIIIVSALRTVPFKLKE</sequence>
<dbReference type="Proteomes" id="UP000198636">
    <property type="component" value="Unassembled WGS sequence"/>
</dbReference>
<feature type="transmembrane region" description="Helical" evidence="1">
    <location>
        <begin position="97"/>
        <end position="119"/>
    </location>
</feature>
<dbReference type="RefSeq" id="WP_091542548.1">
    <property type="nucleotide sequence ID" value="NZ_FMUS01000010.1"/>
</dbReference>
<proteinExistence type="predicted"/>
<gene>
    <name evidence="2" type="ORF">SAMN03080606_01814</name>
</gene>
<evidence type="ECO:0000256" key="1">
    <source>
        <dbReference type="SAM" id="Phobius"/>
    </source>
</evidence>
<accession>A0A1G5GY37</accession>
<feature type="transmembrane region" description="Helical" evidence="1">
    <location>
        <begin position="125"/>
        <end position="144"/>
    </location>
</feature>
<dbReference type="STRING" id="1120976.SAMN03080606_01814"/>
<organism evidence="2 3">
    <name type="scientific">Alkaliphilus peptidifermentans DSM 18978</name>
    <dbReference type="NCBI Taxonomy" id="1120976"/>
    <lineage>
        <taxon>Bacteria</taxon>
        <taxon>Bacillati</taxon>
        <taxon>Bacillota</taxon>
        <taxon>Clostridia</taxon>
        <taxon>Peptostreptococcales</taxon>
        <taxon>Natronincolaceae</taxon>
        <taxon>Alkaliphilus</taxon>
    </lineage>
</organism>
<dbReference type="AlphaFoldDB" id="A0A1G5GY37"/>
<protein>
    <recommendedName>
        <fullName evidence="4">DUF2178 domain-containing protein</fullName>
    </recommendedName>
</protein>